<dbReference type="PANTHER" id="PTHR22792">
    <property type="entry name" value="LUPUS LA PROTEIN-RELATED"/>
    <property type="match status" value="1"/>
</dbReference>
<dbReference type="GO" id="GO:0045727">
    <property type="term" value="P:positive regulation of translation"/>
    <property type="evidence" value="ECO:0007669"/>
    <property type="project" value="TreeGrafter"/>
</dbReference>
<proteinExistence type="predicted"/>
<dbReference type="SMART" id="SM00715">
    <property type="entry name" value="LA"/>
    <property type="match status" value="1"/>
</dbReference>
<accession>A0A8J4PK45</accession>
<dbReference type="InterPro" id="IPR006630">
    <property type="entry name" value="La_HTH"/>
</dbReference>
<evidence type="ECO:0000313" key="7">
    <source>
        <dbReference type="Proteomes" id="UP000695562"/>
    </source>
</evidence>
<dbReference type="InterPro" id="IPR036388">
    <property type="entry name" value="WH-like_DNA-bd_sf"/>
</dbReference>
<gene>
    <name evidence="6" type="ORF">CYY_010056</name>
</gene>
<dbReference type="GO" id="GO:0003723">
    <property type="term" value="F:RNA binding"/>
    <property type="evidence" value="ECO:0007669"/>
    <property type="project" value="UniProtKB-UniRule"/>
</dbReference>
<dbReference type="Pfam" id="PF26088">
    <property type="entry name" value="RRM_LARP4"/>
    <property type="match status" value="1"/>
</dbReference>
<feature type="region of interest" description="Disordered" evidence="4">
    <location>
        <begin position="570"/>
        <end position="591"/>
    </location>
</feature>
<feature type="compositionally biased region" description="Polar residues" evidence="4">
    <location>
        <begin position="405"/>
        <end position="415"/>
    </location>
</feature>
<dbReference type="InterPro" id="IPR036390">
    <property type="entry name" value="WH_DNA-bd_sf"/>
</dbReference>
<dbReference type="OrthoDB" id="340227at2759"/>
<evidence type="ECO:0000256" key="4">
    <source>
        <dbReference type="SAM" id="MobiDB-lite"/>
    </source>
</evidence>
<feature type="compositionally biased region" description="Low complexity" evidence="4">
    <location>
        <begin position="175"/>
        <end position="185"/>
    </location>
</feature>
<evidence type="ECO:0000256" key="1">
    <source>
        <dbReference type="ARBA" id="ARBA00022553"/>
    </source>
</evidence>
<organism evidence="6 7">
    <name type="scientific">Polysphondylium violaceum</name>
    <dbReference type="NCBI Taxonomy" id="133409"/>
    <lineage>
        <taxon>Eukaryota</taxon>
        <taxon>Amoebozoa</taxon>
        <taxon>Evosea</taxon>
        <taxon>Eumycetozoa</taxon>
        <taxon>Dictyostelia</taxon>
        <taxon>Dictyosteliales</taxon>
        <taxon>Dictyosteliaceae</taxon>
        <taxon>Polysphondylium</taxon>
    </lineage>
</organism>
<evidence type="ECO:0000313" key="6">
    <source>
        <dbReference type="EMBL" id="KAF2068619.1"/>
    </source>
</evidence>
<dbReference type="InterPro" id="IPR045180">
    <property type="entry name" value="La_dom_prot"/>
</dbReference>
<sequence length="591" mass="63800">MITVDEPTTITEQLPLEDQIRNQIDYYLSRQNLSKDYYLTQRMNNEMFVPLEVIANFKKVKNLTTDINLIIEVMSKSTNVILDENKTHIKPAFKLQRNIIILRDILSETPVDEIKAIFASTNKNIVNLRSEIGNNWFITFENEQDALEAHDIVIKQTFKDKQIKARIKTESLIKNPIPTTTTTTPTRPPYTPYQPNNTHRSSYYNNNNSNQTQGGKPWNRTGGYPYGGWDQQQQGTHQQYDPSKSTGERKPFRGGLNKDGTPRAPRQNRGENTQFVNKDTTATTNTTEENKTTDSSKRLGGRKHSSSNKHSTTSSPSSSSSSSSPSPSSPVHTSANASTTTAPVSSTETTTTTSTTSPTERKSTSQHKTRKPKKLSGSPSDEPKETKPVVPQTPPGPQHFPPLNGDSNSTPSSAPVENKKKEWGPADKKMTIPTPQVVAVNNSESTPAVVVASTTAPATSSTPTPATAASSSSPAKSSKKSASSSSSQPKKSPSKNADDKKKSAAATSDKKKPAAATTTAADNKPVAAAVASPVSEAEKKVDSQTPDLNGNEKKQPTYADIIAMNAAKAAAAANGTSTTEATTTPAAVEQQ</sequence>
<feature type="compositionally biased region" description="Low complexity" evidence="4">
    <location>
        <begin position="308"/>
        <end position="358"/>
    </location>
</feature>
<feature type="compositionally biased region" description="Low complexity" evidence="4">
    <location>
        <begin position="445"/>
        <end position="495"/>
    </location>
</feature>
<feature type="compositionally biased region" description="Basic and acidic residues" evidence="4">
    <location>
        <begin position="417"/>
        <end position="430"/>
    </location>
</feature>
<dbReference type="PANTHER" id="PTHR22792:SF132">
    <property type="entry name" value="LA-RELATED PROTEIN 1"/>
    <property type="match status" value="1"/>
</dbReference>
<keyword evidence="1" id="KW-0597">Phosphoprotein</keyword>
<dbReference type="CDD" id="cd07323">
    <property type="entry name" value="LAM"/>
    <property type="match status" value="1"/>
</dbReference>
<protein>
    <recommendedName>
        <fullName evidence="5">HTH La-type RNA-binding domain-containing protein</fullName>
    </recommendedName>
</protein>
<keyword evidence="7" id="KW-1185">Reference proteome</keyword>
<feature type="region of interest" description="Disordered" evidence="4">
    <location>
        <begin position="174"/>
        <end position="556"/>
    </location>
</feature>
<dbReference type="EMBL" id="AJWJ01000905">
    <property type="protein sequence ID" value="KAF2068619.1"/>
    <property type="molecule type" value="Genomic_DNA"/>
</dbReference>
<feature type="compositionally biased region" description="Low complexity" evidence="4">
    <location>
        <begin position="193"/>
        <end position="210"/>
    </location>
</feature>
<feature type="compositionally biased region" description="Pro residues" evidence="4">
    <location>
        <begin position="391"/>
        <end position="400"/>
    </location>
</feature>
<dbReference type="AlphaFoldDB" id="A0A8J4PK45"/>
<reference evidence="6" key="1">
    <citation type="submission" date="2020-01" db="EMBL/GenBank/DDBJ databases">
        <title>Development of genomics and gene disruption for Polysphondylium violaceum indicates a role for the polyketide synthase stlB in stalk morphogenesis.</title>
        <authorList>
            <person name="Narita B."/>
            <person name="Kawabe Y."/>
            <person name="Kin K."/>
            <person name="Saito T."/>
            <person name="Gibbs R."/>
            <person name="Kuspa A."/>
            <person name="Muzny D."/>
            <person name="Queller D."/>
            <person name="Richards S."/>
            <person name="Strassman J."/>
            <person name="Sucgang R."/>
            <person name="Worley K."/>
            <person name="Schaap P."/>
        </authorList>
    </citation>
    <scope>NUCLEOTIDE SEQUENCE</scope>
    <source>
        <strain evidence="6">QSvi11</strain>
    </source>
</reference>
<feature type="compositionally biased region" description="Basic and acidic residues" evidence="4">
    <location>
        <begin position="288"/>
        <end position="297"/>
    </location>
</feature>
<dbReference type="Pfam" id="PF05383">
    <property type="entry name" value="La"/>
    <property type="match status" value="1"/>
</dbReference>
<feature type="compositionally biased region" description="Basic residues" evidence="4">
    <location>
        <begin position="364"/>
        <end position="374"/>
    </location>
</feature>
<evidence type="ECO:0000259" key="5">
    <source>
        <dbReference type="PROSITE" id="PS50961"/>
    </source>
</evidence>
<feature type="domain" description="HTH La-type RNA-binding" evidence="5">
    <location>
        <begin position="10"/>
        <end position="99"/>
    </location>
</feature>
<feature type="compositionally biased region" description="Basic and acidic residues" evidence="4">
    <location>
        <begin position="496"/>
        <end position="512"/>
    </location>
</feature>
<name>A0A8J4PK45_9MYCE</name>
<dbReference type="CDD" id="cd12430">
    <property type="entry name" value="RRM_LARP4_5_like"/>
    <property type="match status" value="1"/>
</dbReference>
<keyword evidence="2 3" id="KW-0694">RNA-binding</keyword>
<dbReference type="Proteomes" id="UP000695562">
    <property type="component" value="Unassembled WGS sequence"/>
</dbReference>
<dbReference type="InterPro" id="IPR058699">
    <property type="entry name" value="RRM_LARP4/4B"/>
</dbReference>
<dbReference type="PROSITE" id="PS50961">
    <property type="entry name" value="HTH_LA"/>
    <property type="match status" value="1"/>
</dbReference>
<feature type="compositionally biased region" description="Low complexity" evidence="4">
    <location>
        <begin position="278"/>
        <end position="287"/>
    </location>
</feature>
<evidence type="ECO:0000256" key="2">
    <source>
        <dbReference type="ARBA" id="ARBA00022884"/>
    </source>
</evidence>
<dbReference type="SUPFAM" id="SSF46785">
    <property type="entry name" value="Winged helix' DNA-binding domain"/>
    <property type="match status" value="1"/>
</dbReference>
<dbReference type="Gene3D" id="1.10.10.10">
    <property type="entry name" value="Winged helix-like DNA-binding domain superfamily/Winged helix DNA-binding domain"/>
    <property type="match status" value="1"/>
</dbReference>
<evidence type="ECO:0000256" key="3">
    <source>
        <dbReference type="PROSITE-ProRule" id="PRU00332"/>
    </source>
</evidence>
<dbReference type="GO" id="GO:0005829">
    <property type="term" value="C:cytosol"/>
    <property type="evidence" value="ECO:0007669"/>
    <property type="project" value="TreeGrafter"/>
</dbReference>
<comment type="caution">
    <text evidence="6">The sequence shown here is derived from an EMBL/GenBank/DDBJ whole genome shotgun (WGS) entry which is preliminary data.</text>
</comment>
<dbReference type="GO" id="GO:0010494">
    <property type="term" value="C:cytoplasmic stress granule"/>
    <property type="evidence" value="ECO:0007669"/>
    <property type="project" value="TreeGrafter"/>
</dbReference>
<feature type="compositionally biased region" description="Low complexity" evidence="4">
    <location>
        <begin position="514"/>
        <end position="535"/>
    </location>
</feature>